<dbReference type="AlphaFoldDB" id="C6H7K4"/>
<reference evidence="2" key="1">
    <citation type="submission" date="2009-05" db="EMBL/GenBank/DDBJ databases">
        <title>The genome sequence of Ajellomyces capsulatus strain H143.</title>
        <authorList>
            <person name="Champion M."/>
            <person name="Cuomo C.A."/>
            <person name="Ma L.-J."/>
            <person name="Henn M.R."/>
            <person name="Sil A."/>
            <person name="Goldman B."/>
            <person name="Young S.K."/>
            <person name="Kodira C.D."/>
            <person name="Zeng Q."/>
            <person name="Koehrsen M."/>
            <person name="Alvarado L."/>
            <person name="Berlin A.M."/>
            <person name="Borenstein D."/>
            <person name="Chen Z."/>
            <person name="Engels R."/>
            <person name="Freedman E."/>
            <person name="Gellesch M."/>
            <person name="Goldberg J."/>
            <person name="Griggs A."/>
            <person name="Gujja S."/>
            <person name="Heiman D.I."/>
            <person name="Hepburn T.A."/>
            <person name="Howarth C."/>
            <person name="Jen D."/>
            <person name="Larson L."/>
            <person name="Lewis B."/>
            <person name="Mehta T."/>
            <person name="Park D."/>
            <person name="Pearson M."/>
            <person name="Roberts A."/>
            <person name="Saif S."/>
            <person name="Shea T.D."/>
            <person name="Shenoy N."/>
            <person name="Sisk P."/>
            <person name="Stolte C."/>
            <person name="Sykes S."/>
            <person name="Walk T."/>
            <person name="White J."/>
            <person name="Yandava C."/>
            <person name="Klein B."/>
            <person name="McEwen J.G."/>
            <person name="Puccia R."/>
            <person name="Goldman G.H."/>
            <person name="Felipe M.S."/>
            <person name="Nino-Vega G."/>
            <person name="San-Blas G."/>
            <person name="Taylor J.W."/>
            <person name="Mendoza L."/>
            <person name="Galagan J.E."/>
            <person name="Nusbaum C."/>
            <person name="Birren B.W."/>
        </authorList>
    </citation>
    <scope>NUCLEOTIDE SEQUENCE [LARGE SCALE GENOMIC DNA]</scope>
    <source>
        <strain evidence="2">H143</strain>
    </source>
</reference>
<dbReference type="Proteomes" id="UP000002624">
    <property type="component" value="Unassembled WGS sequence"/>
</dbReference>
<proteinExistence type="predicted"/>
<organism evidence="1 2">
    <name type="scientific">Ajellomyces capsulatus (strain H143)</name>
    <name type="common">Darling's disease fungus</name>
    <name type="synonym">Histoplasma capsulatum</name>
    <dbReference type="NCBI Taxonomy" id="544712"/>
    <lineage>
        <taxon>Eukaryota</taxon>
        <taxon>Fungi</taxon>
        <taxon>Dikarya</taxon>
        <taxon>Ascomycota</taxon>
        <taxon>Pezizomycotina</taxon>
        <taxon>Eurotiomycetes</taxon>
        <taxon>Eurotiomycetidae</taxon>
        <taxon>Onygenales</taxon>
        <taxon>Ajellomycetaceae</taxon>
        <taxon>Histoplasma</taxon>
    </lineage>
</organism>
<evidence type="ECO:0000313" key="1">
    <source>
        <dbReference type="EMBL" id="EER44375.1"/>
    </source>
</evidence>
<gene>
    <name evidence="1" type="ORF">HCDG_02405</name>
</gene>
<evidence type="ECO:0000313" key="2">
    <source>
        <dbReference type="Proteomes" id="UP000002624"/>
    </source>
</evidence>
<dbReference type="HOGENOM" id="CLU_1610269_0_0_1"/>
<name>C6H7K4_AJECH</name>
<dbReference type="VEuPathDB" id="FungiDB:HCDG_02405"/>
<protein>
    <submittedName>
        <fullName evidence="1">Uncharacterized protein</fullName>
    </submittedName>
</protein>
<dbReference type="EMBL" id="GG692420">
    <property type="protein sequence ID" value="EER44375.1"/>
    <property type="molecule type" value="Genomic_DNA"/>
</dbReference>
<accession>C6H7K4</accession>
<sequence length="180" mass="20718">MSDELFRNWRQSWARRPSPLVSQIAKEQGFRTLSMSYTSMQDRNAFNQRQSPSNRLHLEVGMERCAVGKLIGSPEKCTCDESKGKLYFSPQKAASSNQCRKTDLGTRAHSIPQSRDKAQKKEGICKKVDIISNKSYENVDSPSLTHESGTVKSKRIYHMHLEYENNLPLKPRREKQNENK</sequence>